<dbReference type="InterPro" id="IPR032466">
    <property type="entry name" value="Metal_Hydrolase"/>
</dbReference>
<protein>
    <submittedName>
        <fullName evidence="3">Amidohydrolase family protein</fullName>
    </submittedName>
</protein>
<dbReference type="Proteomes" id="UP000432464">
    <property type="component" value="Unassembled WGS sequence"/>
</dbReference>
<dbReference type="InterPro" id="IPR006680">
    <property type="entry name" value="Amidohydro-rel"/>
</dbReference>
<dbReference type="SUPFAM" id="SSF51556">
    <property type="entry name" value="Metallo-dependent hydrolases"/>
    <property type="match status" value="1"/>
</dbReference>
<dbReference type="InterPro" id="IPR032465">
    <property type="entry name" value="ACMSD"/>
</dbReference>
<dbReference type="RefSeq" id="WP_154790825.1">
    <property type="nucleotide sequence ID" value="NZ_WMBB01000014.1"/>
</dbReference>
<keyword evidence="4" id="KW-1185">Reference proteome</keyword>
<organism evidence="3 4">
    <name type="scientific">Nocardia aurantiaca</name>
    <dbReference type="NCBI Taxonomy" id="2675850"/>
    <lineage>
        <taxon>Bacteria</taxon>
        <taxon>Bacillati</taxon>
        <taxon>Actinomycetota</taxon>
        <taxon>Actinomycetes</taxon>
        <taxon>Mycobacteriales</taxon>
        <taxon>Nocardiaceae</taxon>
        <taxon>Nocardia</taxon>
    </lineage>
</organism>
<dbReference type="AlphaFoldDB" id="A0A6I3L7X2"/>
<dbReference type="GO" id="GO:0016831">
    <property type="term" value="F:carboxy-lyase activity"/>
    <property type="evidence" value="ECO:0007669"/>
    <property type="project" value="InterPro"/>
</dbReference>
<name>A0A6I3L7X2_9NOCA</name>
<keyword evidence="1" id="KW-0456">Lyase</keyword>
<evidence type="ECO:0000259" key="2">
    <source>
        <dbReference type="Pfam" id="PF04909"/>
    </source>
</evidence>
<evidence type="ECO:0000313" key="4">
    <source>
        <dbReference type="Proteomes" id="UP000432464"/>
    </source>
</evidence>
<feature type="domain" description="Amidohydrolase-related" evidence="2">
    <location>
        <begin position="23"/>
        <end position="292"/>
    </location>
</feature>
<dbReference type="CDD" id="cd01292">
    <property type="entry name" value="metallo-dependent_hydrolases"/>
    <property type="match status" value="1"/>
</dbReference>
<dbReference type="GO" id="GO:0019748">
    <property type="term" value="P:secondary metabolic process"/>
    <property type="evidence" value="ECO:0007669"/>
    <property type="project" value="TreeGrafter"/>
</dbReference>
<dbReference type="Gene3D" id="3.20.20.140">
    <property type="entry name" value="Metal-dependent hydrolases"/>
    <property type="match status" value="1"/>
</dbReference>
<dbReference type="PANTHER" id="PTHR21240:SF28">
    <property type="entry name" value="ISO-OROTATE DECARBOXYLASE (EUROFUNG)"/>
    <property type="match status" value="1"/>
</dbReference>
<accession>A0A6I3L7X2</accession>
<sequence length="295" mass="33275">MTGEQDIEYVAGFRTRLGLPAIIDIHTHFMPEQVLRKVWGYFDSAGPLVGNRPWPITYRDEEQVRLKTLRGFGVRAFTSMVYPHKPDMAAWLNDWSADFAARTPDCLHTSTFYPEPHAADYVRAAIEAGTRIFKLHIQVGHYHPADPLLDEVWGLIQDAGIPVVIHCGSGPAAGEFTGPEPIARLLRHFPRLRPIIAHMGAPEYSEFLDIAEAYDGVLLDTTMNFTDFFEAGDPFPTTELPRLRDLGDRILFGSDFPNIPYPYGHALFALERLDLGDDWLRAVCYHNAAHVFAIE</sequence>
<proteinExistence type="predicted"/>
<evidence type="ECO:0000256" key="1">
    <source>
        <dbReference type="ARBA" id="ARBA00023239"/>
    </source>
</evidence>
<comment type="caution">
    <text evidence="3">The sequence shown here is derived from an EMBL/GenBank/DDBJ whole genome shotgun (WGS) entry which is preliminary data.</text>
</comment>
<dbReference type="GO" id="GO:0005737">
    <property type="term" value="C:cytoplasm"/>
    <property type="evidence" value="ECO:0007669"/>
    <property type="project" value="TreeGrafter"/>
</dbReference>
<reference evidence="3 4" key="1">
    <citation type="submission" date="2019-11" db="EMBL/GenBank/DDBJ databases">
        <title>Nocardia sp. nov. CT2-14 isolated from soil.</title>
        <authorList>
            <person name="Kanchanasin P."/>
            <person name="Tanasupawat S."/>
            <person name="Yuki M."/>
            <person name="Kudo T."/>
        </authorList>
    </citation>
    <scope>NUCLEOTIDE SEQUENCE [LARGE SCALE GENOMIC DNA]</scope>
    <source>
        <strain evidence="3 4">CT2-14</strain>
    </source>
</reference>
<dbReference type="EMBL" id="WMBB01000014">
    <property type="protein sequence ID" value="MTE16406.1"/>
    <property type="molecule type" value="Genomic_DNA"/>
</dbReference>
<keyword evidence="3" id="KW-0378">Hydrolase</keyword>
<evidence type="ECO:0000313" key="3">
    <source>
        <dbReference type="EMBL" id="MTE16406.1"/>
    </source>
</evidence>
<gene>
    <name evidence="3" type="ORF">GLP40_27030</name>
</gene>
<dbReference type="Pfam" id="PF04909">
    <property type="entry name" value="Amidohydro_2"/>
    <property type="match status" value="1"/>
</dbReference>
<dbReference type="PANTHER" id="PTHR21240">
    <property type="entry name" value="2-AMINO-3-CARBOXYLMUCONATE-6-SEMIALDEHYDE DECARBOXYLASE"/>
    <property type="match status" value="1"/>
</dbReference>
<dbReference type="GO" id="GO:0016787">
    <property type="term" value="F:hydrolase activity"/>
    <property type="evidence" value="ECO:0007669"/>
    <property type="project" value="UniProtKB-KW"/>
</dbReference>